<proteinExistence type="predicted"/>
<gene>
    <name evidence="4" type="ORF">UFOPK1395_00813</name>
</gene>
<organism evidence="4">
    <name type="scientific">freshwater metagenome</name>
    <dbReference type="NCBI Taxonomy" id="449393"/>
    <lineage>
        <taxon>unclassified sequences</taxon>
        <taxon>metagenomes</taxon>
        <taxon>ecological metagenomes</taxon>
    </lineage>
</organism>
<dbReference type="SUPFAM" id="SSF51445">
    <property type="entry name" value="(Trans)glycosidases"/>
    <property type="match status" value="1"/>
</dbReference>
<sequence>MRMKRAIGFTLSLLLLSTIIAQPLQAVDKEPRKILSGWIPYYSVKTVLPLVRKLPSASPNVEGQPSVCDASQYGPVENQAIESSYLFTNKDLMKEVMPFWYSLKSPTVIRDNYVSGNPSWPIADTVCLMRRAGLQVIPTMTDGTAKLVLSEYLANPATRTTIVKTIVDLVMKNNFDGIDLDYEGFAFVDGNATWSKTAPRWVALIKELSVALHAKNKLLSVSTPYVYDPKEKQKGYFVYAWADIASSIDRLRIMTYDYSVARPGPMGPLAWTEKTIKYAISVMSPSKVYVGLPGYGRDWITSVQGKCPISAPPGLIGGAKAATFKMNYAAAKAAIDGAIPTFNEQYSEATYNYTQNYNGLTATGASTACTVNRTVWYQNARSYADRIALVAKYRLGGAAMWTLGMEEIAATNEIRTAALAIAPDPVVNTISLENVTDGFVNYGSLFTVKGLITLKDKTPIAGLNVTLEIKRPNETTWAKIADLVTAADGTVTTPMTLGGAASVRLTTGGTWERAASVSTEEEILVKSLLQVDRPVSALKTLPITIKAQLLPKLAGKTANLQKNVNGKWQNIGTSSISDANGVFTFITSEPKRGVVTMRIQVVDDIASPIFAIVIR</sequence>
<dbReference type="EMBL" id="CAEZSB010000081">
    <property type="protein sequence ID" value="CAB4536487.1"/>
    <property type="molecule type" value="Genomic_DNA"/>
</dbReference>
<dbReference type="InterPro" id="IPR001223">
    <property type="entry name" value="Glyco_hydro18_cat"/>
</dbReference>
<evidence type="ECO:0000256" key="2">
    <source>
        <dbReference type="ARBA" id="ARBA00023295"/>
    </source>
</evidence>
<evidence type="ECO:0000259" key="3">
    <source>
        <dbReference type="PROSITE" id="PS51910"/>
    </source>
</evidence>
<evidence type="ECO:0000256" key="1">
    <source>
        <dbReference type="ARBA" id="ARBA00022801"/>
    </source>
</evidence>
<dbReference type="GO" id="GO:0008061">
    <property type="term" value="F:chitin binding"/>
    <property type="evidence" value="ECO:0007669"/>
    <property type="project" value="InterPro"/>
</dbReference>
<feature type="domain" description="GH18" evidence="3">
    <location>
        <begin position="64"/>
        <end position="418"/>
    </location>
</feature>
<dbReference type="GO" id="GO:0005975">
    <property type="term" value="P:carbohydrate metabolic process"/>
    <property type="evidence" value="ECO:0007669"/>
    <property type="project" value="InterPro"/>
</dbReference>
<dbReference type="PROSITE" id="PS51910">
    <property type="entry name" value="GH18_2"/>
    <property type="match status" value="1"/>
</dbReference>
<protein>
    <submittedName>
        <fullName evidence="4">Unannotated protein</fullName>
    </submittedName>
</protein>
<dbReference type="Pfam" id="PF00704">
    <property type="entry name" value="Glyco_hydro_18"/>
    <property type="match status" value="1"/>
</dbReference>
<dbReference type="InterPro" id="IPR017853">
    <property type="entry name" value="GH"/>
</dbReference>
<dbReference type="PROSITE" id="PS01095">
    <property type="entry name" value="GH18_1"/>
    <property type="match status" value="1"/>
</dbReference>
<dbReference type="InterPro" id="IPR001579">
    <property type="entry name" value="Glyco_hydro_18_chit_AS"/>
</dbReference>
<keyword evidence="2" id="KW-0326">Glycosidase</keyword>
<dbReference type="Gene3D" id="3.20.20.80">
    <property type="entry name" value="Glycosidases"/>
    <property type="match status" value="1"/>
</dbReference>
<dbReference type="GO" id="GO:0004553">
    <property type="term" value="F:hydrolase activity, hydrolyzing O-glycosyl compounds"/>
    <property type="evidence" value="ECO:0007669"/>
    <property type="project" value="InterPro"/>
</dbReference>
<dbReference type="Gene3D" id="3.10.50.10">
    <property type="match status" value="1"/>
</dbReference>
<evidence type="ECO:0000313" key="4">
    <source>
        <dbReference type="EMBL" id="CAB4536487.1"/>
    </source>
</evidence>
<name>A0A6J6BCS8_9ZZZZ</name>
<dbReference type="InterPro" id="IPR029070">
    <property type="entry name" value="Chitinase_insertion_sf"/>
</dbReference>
<dbReference type="AlphaFoldDB" id="A0A6J6BCS8"/>
<keyword evidence="1" id="KW-0378">Hydrolase</keyword>
<dbReference type="SMART" id="SM00636">
    <property type="entry name" value="Glyco_18"/>
    <property type="match status" value="1"/>
</dbReference>
<reference evidence="4" key="1">
    <citation type="submission" date="2020-05" db="EMBL/GenBank/DDBJ databases">
        <authorList>
            <person name="Chiriac C."/>
            <person name="Salcher M."/>
            <person name="Ghai R."/>
            <person name="Kavagutti S V."/>
        </authorList>
    </citation>
    <scope>NUCLEOTIDE SEQUENCE</scope>
</reference>
<dbReference type="InterPro" id="IPR011583">
    <property type="entry name" value="Chitinase_II/V-like_cat"/>
</dbReference>
<accession>A0A6J6BCS8</accession>
<dbReference type="PANTHER" id="PTHR46066">
    <property type="entry name" value="CHITINASE DOMAIN-CONTAINING PROTEIN 1 FAMILY MEMBER"/>
    <property type="match status" value="1"/>
</dbReference>
<dbReference type="PANTHER" id="PTHR46066:SF2">
    <property type="entry name" value="CHITINASE DOMAIN-CONTAINING PROTEIN 1"/>
    <property type="match status" value="1"/>
</dbReference>